<feature type="non-terminal residue" evidence="1">
    <location>
        <position position="1"/>
    </location>
</feature>
<name>A0A8S4NKR7_OWEFU</name>
<proteinExistence type="predicted"/>
<reference evidence="1" key="1">
    <citation type="submission" date="2022-03" db="EMBL/GenBank/DDBJ databases">
        <authorList>
            <person name="Martin C."/>
        </authorList>
    </citation>
    <scope>NUCLEOTIDE SEQUENCE</scope>
</reference>
<accession>A0A8S4NKR7</accession>
<feature type="non-terminal residue" evidence="1">
    <location>
        <position position="192"/>
    </location>
</feature>
<gene>
    <name evidence="1" type="ORF">OFUS_LOCUS8679</name>
</gene>
<dbReference type="EMBL" id="CAIIXF020000004">
    <property type="protein sequence ID" value="CAH1782206.1"/>
    <property type="molecule type" value="Genomic_DNA"/>
</dbReference>
<keyword evidence="2" id="KW-1185">Reference proteome</keyword>
<comment type="caution">
    <text evidence="1">The sequence shown here is derived from an EMBL/GenBank/DDBJ whole genome shotgun (WGS) entry which is preliminary data.</text>
</comment>
<organism evidence="1 2">
    <name type="scientific">Owenia fusiformis</name>
    <name type="common">Polychaete worm</name>
    <dbReference type="NCBI Taxonomy" id="6347"/>
    <lineage>
        <taxon>Eukaryota</taxon>
        <taxon>Metazoa</taxon>
        <taxon>Spiralia</taxon>
        <taxon>Lophotrochozoa</taxon>
        <taxon>Annelida</taxon>
        <taxon>Polychaeta</taxon>
        <taxon>Sedentaria</taxon>
        <taxon>Canalipalpata</taxon>
        <taxon>Sabellida</taxon>
        <taxon>Oweniida</taxon>
        <taxon>Oweniidae</taxon>
        <taxon>Owenia</taxon>
    </lineage>
</organism>
<dbReference type="Proteomes" id="UP000749559">
    <property type="component" value="Unassembled WGS sequence"/>
</dbReference>
<dbReference type="AlphaFoldDB" id="A0A8S4NKR7"/>
<sequence length="192" mass="21758">DFVFSASCLNTEWPFQSSLRSKRHTPFLITSQVFQYNFRFCGTDTPTTVIDSLNGELMVLFRANARFVGQTPSTGEGFKIGYKLIAGDDTGDVPKLELTGTGICSNQRFREGIYCIRESIRYNGNPVYKHMTRPEFLYFKNNNWVVGPEIGGETFGIQINTNTGDLMCFDGDQWVTEPSLTLEESQLCNNIW</sequence>
<protein>
    <submittedName>
        <fullName evidence="1">Uncharacterized protein</fullName>
    </submittedName>
</protein>
<evidence type="ECO:0000313" key="1">
    <source>
        <dbReference type="EMBL" id="CAH1782206.1"/>
    </source>
</evidence>
<evidence type="ECO:0000313" key="2">
    <source>
        <dbReference type="Proteomes" id="UP000749559"/>
    </source>
</evidence>